<feature type="transmembrane region" description="Helical" evidence="8">
    <location>
        <begin position="148"/>
        <end position="166"/>
    </location>
</feature>
<dbReference type="NCBIfam" id="TIGR01272">
    <property type="entry name" value="gluP"/>
    <property type="match status" value="1"/>
</dbReference>
<comment type="subcellular location">
    <subcellularLocation>
        <location evidence="2">Cell inner membrane</location>
        <topology evidence="2">Multi-pass membrane protein</topology>
    </subcellularLocation>
</comment>
<dbReference type="PANTHER" id="PTHR43702">
    <property type="entry name" value="L-FUCOSE-PROTON SYMPORTER"/>
    <property type="match status" value="1"/>
</dbReference>
<dbReference type="GO" id="GO:0005886">
    <property type="term" value="C:plasma membrane"/>
    <property type="evidence" value="ECO:0007669"/>
    <property type="project" value="UniProtKB-SubCell"/>
</dbReference>
<dbReference type="GeneID" id="98673011"/>
<evidence type="ECO:0000256" key="3">
    <source>
        <dbReference type="ARBA" id="ARBA00009120"/>
    </source>
</evidence>
<feature type="transmembrane region" description="Helical" evidence="8">
    <location>
        <begin position="82"/>
        <end position="101"/>
    </location>
</feature>
<evidence type="ECO:0000256" key="2">
    <source>
        <dbReference type="ARBA" id="ARBA00004429"/>
    </source>
</evidence>
<dbReference type="KEGG" id="ada:A5CPEGH6_10330"/>
<feature type="transmembrane region" description="Helical" evidence="8">
    <location>
        <begin position="107"/>
        <end position="127"/>
    </location>
</feature>
<reference evidence="10" key="1">
    <citation type="submission" date="2019-06" db="EMBL/GenBank/DDBJ databases">
        <title>Alistipes onderdonkii subsp. vulgaris subsp. nov., Alistipes dispar sp. nov. and Alistipes communis sp. nov., isolated from human faeces, and creation of Alistipes onderdonkii subsp. onderdonkii subsp. nov.</title>
        <authorList>
            <person name="Sakamoto M."/>
            <person name="Ikeyama N."/>
            <person name="Ogata Y."/>
            <person name="Suda W."/>
            <person name="Iino T."/>
            <person name="Hattori M."/>
            <person name="Ohkuma M."/>
        </authorList>
    </citation>
    <scope>NUCLEOTIDE SEQUENCE [LARGE SCALE GENOMIC DNA]</scope>
    <source>
        <strain evidence="10">5CPEGH6</strain>
    </source>
</reference>
<evidence type="ECO:0000256" key="8">
    <source>
        <dbReference type="SAM" id="Phobius"/>
    </source>
</evidence>
<keyword evidence="6 8" id="KW-1133">Transmembrane helix</keyword>
<feature type="transmembrane region" description="Helical" evidence="8">
    <location>
        <begin position="316"/>
        <end position="341"/>
    </location>
</feature>
<dbReference type="InterPro" id="IPR050375">
    <property type="entry name" value="MFS_TsgA-like"/>
</dbReference>
<evidence type="ECO:0000256" key="6">
    <source>
        <dbReference type="ARBA" id="ARBA00022989"/>
    </source>
</evidence>
<feature type="transmembrane region" description="Helical" evidence="8">
    <location>
        <begin position="249"/>
        <end position="275"/>
    </location>
</feature>
<feature type="transmembrane region" description="Helical" evidence="8">
    <location>
        <begin position="52"/>
        <end position="73"/>
    </location>
</feature>
<evidence type="ECO:0000256" key="7">
    <source>
        <dbReference type="ARBA" id="ARBA00023136"/>
    </source>
</evidence>
<gene>
    <name evidence="9" type="ORF">A5CPEGH6_10330</name>
</gene>
<feature type="transmembrane region" description="Helical" evidence="8">
    <location>
        <begin position="287"/>
        <end position="307"/>
    </location>
</feature>
<keyword evidence="4" id="KW-1003">Cell membrane</keyword>
<protein>
    <submittedName>
        <fullName evidence="9">Glucose/galactose MFS transporter</fullName>
    </submittedName>
</protein>
<accession>A0A4Y1X032</accession>
<comment type="function">
    <text evidence="1">Intake of glucose and galactose.</text>
</comment>
<proteinExistence type="inferred from homology"/>
<evidence type="ECO:0000256" key="4">
    <source>
        <dbReference type="ARBA" id="ARBA00022475"/>
    </source>
</evidence>
<dbReference type="AlphaFoldDB" id="A0A4Y1X032"/>
<organism evidence="9 10">
    <name type="scientific">Alistipes dispar</name>
    <dbReference type="NCBI Taxonomy" id="2585119"/>
    <lineage>
        <taxon>Bacteria</taxon>
        <taxon>Pseudomonadati</taxon>
        <taxon>Bacteroidota</taxon>
        <taxon>Bacteroidia</taxon>
        <taxon>Bacteroidales</taxon>
        <taxon>Rikenellaceae</taxon>
        <taxon>Alistipes</taxon>
    </lineage>
</organism>
<evidence type="ECO:0000256" key="1">
    <source>
        <dbReference type="ARBA" id="ARBA00003321"/>
    </source>
</evidence>
<dbReference type="SUPFAM" id="SSF103473">
    <property type="entry name" value="MFS general substrate transporter"/>
    <property type="match status" value="1"/>
</dbReference>
<feature type="transmembrane region" description="Helical" evidence="8">
    <location>
        <begin position="199"/>
        <end position="220"/>
    </location>
</feature>
<dbReference type="InterPro" id="IPR036259">
    <property type="entry name" value="MFS_trans_sf"/>
</dbReference>
<dbReference type="PANTHER" id="PTHR43702:SF12">
    <property type="entry name" value="N-ACETYL GLUCOSAMINE TRANSPORTER NAGP"/>
    <property type="match status" value="1"/>
</dbReference>
<feature type="transmembrane region" description="Helical" evidence="8">
    <location>
        <begin position="12"/>
        <end position="32"/>
    </location>
</feature>
<dbReference type="OrthoDB" id="9786665at2"/>
<sequence>MTKSASAPRRNYLLSLGILAGMFFIFGAVSWVNSILIPYFRICCELTHFESYFVSFAFYIAYFIMAVPSGILLKKVGFKRGIMYGFMLTALGAFVFVPAALFRQFEIFLLGLFCIGTGLAVLQTAANPYVTILGPIESAAQRMSVMGVFNKTAGIIAPLILAALILRPEDSELFALIDSGTLDAAAKAPLLDGLIRRVIVPYAVLGVLLLLVGVGIRYSVLPEIDTDSQNSASGADDTPGRRSLFDFPYLWLGALAIFCQVGAQVVAIDTIINYAGSMGMDLVESKVFPSFTLTCTMIGFLSGIVLIPRYVTQKQALVVCSTLGLLLSLGVVLCDFGVTLFGHRANASIFLLNALGLPNALIYAGVWPLAIRGLGRFTKMGSSLLIMGLCGNAILPLVYGFVAERCGMRMGYWVLVPCFLYLVFFAVKGYKIVRWPWQRIENNG</sequence>
<dbReference type="Gene3D" id="1.20.1250.20">
    <property type="entry name" value="MFS general substrate transporter like domains"/>
    <property type="match status" value="2"/>
</dbReference>
<dbReference type="InterPro" id="IPR011701">
    <property type="entry name" value="MFS"/>
</dbReference>
<evidence type="ECO:0000313" key="9">
    <source>
        <dbReference type="EMBL" id="BBL06395.1"/>
    </source>
</evidence>
<evidence type="ECO:0000256" key="5">
    <source>
        <dbReference type="ARBA" id="ARBA00022692"/>
    </source>
</evidence>
<dbReference type="EMBL" id="AP019736">
    <property type="protein sequence ID" value="BBL06395.1"/>
    <property type="molecule type" value="Genomic_DNA"/>
</dbReference>
<feature type="transmembrane region" description="Helical" evidence="8">
    <location>
        <begin position="410"/>
        <end position="430"/>
    </location>
</feature>
<keyword evidence="7 8" id="KW-0472">Membrane</keyword>
<dbReference type="Proteomes" id="UP000319374">
    <property type="component" value="Chromosome"/>
</dbReference>
<dbReference type="Pfam" id="PF07690">
    <property type="entry name" value="MFS_1"/>
    <property type="match status" value="1"/>
</dbReference>
<keyword evidence="5 8" id="KW-0812">Transmembrane</keyword>
<dbReference type="GO" id="GO:0055056">
    <property type="term" value="F:D-glucose transmembrane transporter activity"/>
    <property type="evidence" value="ECO:0007669"/>
    <property type="project" value="InterPro"/>
</dbReference>
<feature type="transmembrane region" description="Helical" evidence="8">
    <location>
        <begin position="347"/>
        <end position="371"/>
    </location>
</feature>
<comment type="similarity">
    <text evidence="3">Belongs to the major facilitator superfamily. FHS transporter (TC 2.A.1.7) family.</text>
</comment>
<evidence type="ECO:0000313" key="10">
    <source>
        <dbReference type="Proteomes" id="UP000319374"/>
    </source>
</evidence>
<feature type="transmembrane region" description="Helical" evidence="8">
    <location>
        <begin position="383"/>
        <end position="404"/>
    </location>
</feature>
<dbReference type="CDD" id="cd17394">
    <property type="entry name" value="MFS_FucP_like"/>
    <property type="match status" value="1"/>
</dbReference>
<name>A0A4Y1X032_9BACT</name>
<dbReference type="GO" id="GO:0005354">
    <property type="term" value="F:galactose transmembrane transporter activity"/>
    <property type="evidence" value="ECO:0007669"/>
    <property type="project" value="InterPro"/>
</dbReference>
<dbReference type="InterPro" id="IPR005964">
    <property type="entry name" value="Glc/Gal_transptr_bac"/>
</dbReference>
<dbReference type="GO" id="GO:1904659">
    <property type="term" value="P:D-glucose transmembrane transport"/>
    <property type="evidence" value="ECO:0007669"/>
    <property type="project" value="InterPro"/>
</dbReference>
<keyword evidence="10" id="KW-1185">Reference proteome</keyword>
<dbReference type="RefSeq" id="WP_141428219.1">
    <property type="nucleotide sequence ID" value="NZ_AP019736.1"/>
</dbReference>